<name>A0ABV7XT11_9FLAO</name>
<evidence type="ECO:0000313" key="1">
    <source>
        <dbReference type="EMBL" id="MFC3756178.1"/>
    </source>
</evidence>
<dbReference type="EMBL" id="JBHRYO010000002">
    <property type="protein sequence ID" value="MFC3756178.1"/>
    <property type="molecule type" value="Genomic_DNA"/>
</dbReference>
<dbReference type="RefSeq" id="WP_290296483.1">
    <property type="nucleotide sequence ID" value="NZ_JAUFQR010000001.1"/>
</dbReference>
<accession>A0ABV7XT11</accession>
<gene>
    <name evidence="1" type="ORF">ACFONJ_09395</name>
</gene>
<sequence length="159" mass="18622">MDKKDKICGFKYNIYKKETEKPFLSVSGKFTFDTLHLLTNAEKSLVAYNAVSYFTGEEKDFQALIEIISKKFNVKPERKTLFLDGALVYQWNTPEYACQISRSKDKQQSESTINGRTVAKKYYYTTLSVYKTNKLDPKINEIIRLNENFVIYKDKDFSK</sequence>
<reference evidence="2" key="1">
    <citation type="journal article" date="2019" name="Int. J. Syst. Evol. Microbiol.">
        <title>The Global Catalogue of Microorganisms (GCM) 10K type strain sequencing project: providing services to taxonomists for standard genome sequencing and annotation.</title>
        <authorList>
            <consortium name="The Broad Institute Genomics Platform"/>
            <consortium name="The Broad Institute Genome Sequencing Center for Infectious Disease"/>
            <person name="Wu L."/>
            <person name="Ma J."/>
        </authorList>
    </citation>
    <scope>NUCLEOTIDE SEQUENCE [LARGE SCALE GENOMIC DNA]</scope>
    <source>
        <strain evidence="2">CECT 7798</strain>
    </source>
</reference>
<keyword evidence="2" id="KW-1185">Reference proteome</keyword>
<dbReference type="Proteomes" id="UP001595735">
    <property type="component" value="Unassembled WGS sequence"/>
</dbReference>
<organism evidence="1 2">
    <name type="scientific">Chryseobacterium tructae</name>
    <dbReference type="NCBI Taxonomy" id="1037380"/>
    <lineage>
        <taxon>Bacteria</taxon>
        <taxon>Pseudomonadati</taxon>
        <taxon>Bacteroidota</taxon>
        <taxon>Flavobacteriia</taxon>
        <taxon>Flavobacteriales</taxon>
        <taxon>Weeksellaceae</taxon>
        <taxon>Chryseobacterium group</taxon>
        <taxon>Chryseobacterium</taxon>
    </lineage>
</organism>
<protein>
    <submittedName>
        <fullName evidence="1">Uncharacterized protein</fullName>
    </submittedName>
</protein>
<evidence type="ECO:0000313" key="2">
    <source>
        <dbReference type="Proteomes" id="UP001595735"/>
    </source>
</evidence>
<comment type="caution">
    <text evidence="1">The sequence shown here is derived from an EMBL/GenBank/DDBJ whole genome shotgun (WGS) entry which is preliminary data.</text>
</comment>
<proteinExistence type="predicted"/>